<protein>
    <submittedName>
        <fullName evidence="4">J domain-containing protein</fullName>
    </submittedName>
</protein>
<dbReference type="Proteomes" id="UP000887578">
    <property type="component" value="Unplaced"/>
</dbReference>
<evidence type="ECO:0000256" key="1">
    <source>
        <dbReference type="SAM" id="MobiDB-lite"/>
    </source>
</evidence>
<evidence type="ECO:0000313" key="3">
    <source>
        <dbReference type="Proteomes" id="UP000887578"/>
    </source>
</evidence>
<evidence type="ECO:0000259" key="2">
    <source>
        <dbReference type="PROSITE" id="PS50076"/>
    </source>
</evidence>
<dbReference type="CDD" id="cd06257">
    <property type="entry name" value="DnaJ"/>
    <property type="match status" value="1"/>
</dbReference>
<dbReference type="Gene3D" id="1.10.287.110">
    <property type="entry name" value="DnaJ domain"/>
    <property type="match status" value="1"/>
</dbReference>
<dbReference type="GO" id="GO:0005634">
    <property type="term" value="C:nucleus"/>
    <property type="evidence" value="ECO:0007669"/>
    <property type="project" value="TreeGrafter"/>
</dbReference>
<sequence>MSSAISKRCLEAFQTDDLYTIIGITAEEKDDLTDAKLKKAYHKKSKEWHPDRHADKHPEERVVATGKFQVIADAYRILGNPRMKAIYDTEGLLDDDNFVDTNDEVNNDQKETPEEDNSGDEAANEMAPMGSYQSEEENDEGIEYSTYEDSIDGYDSDVILPENEEFISDEEMDYSSNESDVDSPDYEIRPLLNGKTKLITFYFNDRSKCYHYYLNGDNRYYCSKCHSEKHTCCAVLLKNANGEQYIQMKNDHVCEPIDYYDDEIVTTTNFEIYQKQTGKELFIFADDDRSHFYQYYHVKQKKCYVCDQCTKNGKNTQAILNPKTGELEAEAFHQCEPQSYIPKIDASQYLIDKSNRGKPQLVVFADRFKKNCFKFHWHKKYGYYICNKKPCSIIAKLLKSSNGEKFVQMYKEHKCHPVPYE</sequence>
<reference evidence="4" key="1">
    <citation type="submission" date="2022-11" db="UniProtKB">
        <authorList>
            <consortium name="WormBaseParasite"/>
        </authorList>
    </citation>
    <scope>IDENTIFICATION</scope>
</reference>
<dbReference type="InterPro" id="IPR001623">
    <property type="entry name" value="DnaJ_domain"/>
</dbReference>
<dbReference type="PANTHER" id="PTHR44144:SF1">
    <property type="entry name" value="DNAJ HOMOLOG SUBFAMILY C MEMBER 9"/>
    <property type="match status" value="1"/>
</dbReference>
<dbReference type="Pfam" id="PF00226">
    <property type="entry name" value="DnaJ"/>
    <property type="match status" value="1"/>
</dbReference>
<proteinExistence type="predicted"/>
<keyword evidence="3" id="KW-1185">Reference proteome</keyword>
<dbReference type="SMART" id="SM00271">
    <property type="entry name" value="DnaJ"/>
    <property type="match status" value="1"/>
</dbReference>
<dbReference type="GO" id="GO:0005737">
    <property type="term" value="C:cytoplasm"/>
    <property type="evidence" value="ECO:0007669"/>
    <property type="project" value="TreeGrafter"/>
</dbReference>
<feature type="domain" description="J" evidence="2">
    <location>
        <begin position="17"/>
        <end position="91"/>
    </location>
</feature>
<dbReference type="InterPro" id="IPR036869">
    <property type="entry name" value="J_dom_sf"/>
</dbReference>
<feature type="compositionally biased region" description="Acidic residues" evidence="1">
    <location>
        <begin position="113"/>
        <end position="123"/>
    </location>
</feature>
<name>A0A914QTL2_9BILA</name>
<feature type="compositionally biased region" description="Acidic residues" evidence="1">
    <location>
        <begin position="97"/>
        <end position="106"/>
    </location>
</feature>
<dbReference type="GO" id="GO:0031072">
    <property type="term" value="F:heat shock protein binding"/>
    <property type="evidence" value="ECO:0007669"/>
    <property type="project" value="TreeGrafter"/>
</dbReference>
<evidence type="ECO:0000313" key="4">
    <source>
        <dbReference type="WBParaSite" id="PDA_v2.g7436.t1"/>
    </source>
</evidence>
<dbReference type="SUPFAM" id="SSF46565">
    <property type="entry name" value="Chaperone J-domain"/>
    <property type="match status" value="1"/>
</dbReference>
<dbReference type="AlphaFoldDB" id="A0A914QTL2"/>
<dbReference type="PANTHER" id="PTHR44144">
    <property type="entry name" value="DNAJ HOMOLOG SUBFAMILY C MEMBER 9"/>
    <property type="match status" value="1"/>
</dbReference>
<dbReference type="PROSITE" id="PS50076">
    <property type="entry name" value="DNAJ_2"/>
    <property type="match status" value="1"/>
</dbReference>
<organism evidence="3 4">
    <name type="scientific">Panagrolaimus davidi</name>
    <dbReference type="NCBI Taxonomy" id="227884"/>
    <lineage>
        <taxon>Eukaryota</taxon>
        <taxon>Metazoa</taxon>
        <taxon>Ecdysozoa</taxon>
        <taxon>Nematoda</taxon>
        <taxon>Chromadorea</taxon>
        <taxon>Rhabditida</taxon>
        <taxon>Tylenchina</taxon>
        <taxon>Panagrolaimomorpha</taxon>
        <taxon>Panagrolaimoidea</taxon>
        <taxon>Panagrolaimidae</taxon>
        <taxon>Panagrolaimus</taxon>
    </lineage>
</organism>
<dbReference type="WBParaSite" id="PDA_v2.g7436.t1">
    <property type="protein sequence ID" value="PDA_v2.g7436.t1"/>
    <property type="gene ID" value="PDA_v2.g7436"/>
</dbReference>
<dbReference type="InterPro" id="IPR052594">
    <property type="entry name" value="J_domain-containing_protein"/>
</dbReference>
<accession>A0A914QTL2</accession>
<feature type="region of interest" description="Disordered" evidence="1">
    <location>
        <begin position="97"/>
        <end position="140"/>
    </location>
</feature>